<feature type="domain" description="S1 motif" evidence="2">
    <location>
        <begin position="308"/>
        <end position="375"/>
    </location>
</feature>
<dbReference type="Proteomes" id="UP000626109">
    <property type="component" value="Unassembled WGS sequence"/>
</dbReference>
<dbReference type="InterPro" id="IPR012340">
    <property type="entry name" value="NA-bd_OB-fold"/>
</dbReference>
<dbReference type="Gene3D" id="2.40.50.140">
    <property type="entry name" value="Nucleic acid-binding proteins"/>
    <property type="match status" value="4"/>
</dbReference>
<evidence type="ECO:0000313" key="4">
    <source>
        <dbReference type="Proteomes" id="UP000626109"/>
    </source>
</evidence>
<evidence type="ECO:0000313" key="3">
    <source>
        <dbReference type="EMBL" id="CAE8666711.1"/>
    </source>
</evidence>
<dbReference type="PROSITE" id="PS50126">
    <property type="entry name" value="S1"/>
    <property type="match status" value="4"/>
</dbReference>
<dbReference type="InterPro" id="IPR050437">
    <property type="entry name" value="Ribos_protein_bS1-like"/>
</dbReference>
<dbReference type="InterPro" id="IPR003029">
    <property type="entry name" value="S1_domain"/>
</dbReference>
<evidence type="ECO:0000259" key="2">
    <source>
        <dbReference type="PROSITE" id="PS50126"/>
    </source>
</evidence>
<sequence length="506" mass="54722">GRRWAMWSIPRRKQASECSRGIMPRRARPIFYVLCLAFTLRLRSAGVFDQVFTSGAALAGKRTLSSFSGFSQTGCSRMPCAAGEDDYDLADELAEMARIKSRRGVTAAAAKTPSPAPAPARAAQAGAGGLFKPGQELEGTVKTVKDIGLVIQLPKTTGFVHVSEVREGYTEHAGEIAEAGDKVKVWVLKHEPGFLSLTMKEAGSKTVGSFLIGEQVEGIVKACTELGAFLNIGATKDAWLFRGDIKAVVDGGNSIRDAREYLQVGDKIKAWIKKKDVAKNTLAVTLVQGQQAVMPMQAGLKLADLKVGQEMGGSVSGVRDFGCFVKIGAEKDGLLHVRNINDGLVSNIRSLMKIGDPVVVRVKGFNDGKLELELVSTPSRLPAVDTFTQLKEDEWMEGYVSGKAPFGIFVDVESPDVGALVTGLLGVSHLDLKHKPERINAPPRMDENGEMVDPQEDKKSKAAPKVKFEPLAVGDAVKVRVLSVNVERRQLFLTQNEFKRELDSST</sequence>
<proteinExistence type="predicted"/>
<accession>A0A813J6Y5</accession>
<dbReference type="EMBL" id="CAJNNW010020702">
    <property type="protein sequence ID" value="CAE8666711.1"/>
    <property type="molecule type" value="Genomic_DNA"/>
</dbReference>
<name>A0A813J6Y5_POLGL</name>
<dbReference type="GO" id="GO:0003735">
    <property type="term" value="F:structural constituent of ribosome"/>
    <property type="evidence" value="ECO:0007669"/>
    <property type="project" value="TreeGrafter"/>
</dbReference>
<gene>
    <name evidence="3" type="ORF">PGLA2088_LOCUS16383</name>
</gene>
<feature type="domain" description="S1 motif" evidence="2">
    <location>
        <begin position="213"/>
        <end position="287"/>
    </location>
</feature>
<dbReference type="GO" id="GO:0006412">
    <property type="term" value="P:translation"/>
    <property type="evidence" value="ECO:0007669"/>
    <property type="project" value="TreeGrafter"/>
</dbReference>
<dbReference type="PANTHER" id="PTHR10724:SF10">
    <property type="entry name" value="S1 RNA-BINDING DOMAIN-CONTAINING PROTEIN 1"/>
    <property type="match status" value="1"/>
</dbReference>
<organism evidence="3 4">
    <name type="scientific">Polarella glacialis</name>
    <name type="common">Dinoflagellate</name>
    <dbReference type="NCBI Taxonomy" id="89957"/>
    <lineage>
        <taxon>Eukaryota</taxon>
        <taxon>Sar</taxon>
        <taxon>Alveolata</taxon>
        <taxon>Dinophyceae</taxon>
        <taxon>Suessiales</taxon>
        <taxon>Suessiaceae</taxon>
        <taxon>Polarella</taxon>
    </lineage>
</organism>
<feature type="region of interest" description="Disordered" evidence="1">
    <location>
        <begin position="438"/>
        <end position="463"/>
    </location>
</feature>
<dbReference type="SMART" id="SM00316">
    <property type="entry name" value="S1"/>
    <property type="match status" value="4"/>
</dbReference>
<feature type="domain" description="S1 motif" evidence="2">
    <location>
        <begin position="393"/>
        <end position="496"/>
    </location>
</feature>
<dbReference type="GO" id="GO:0003729">
    <property type="term" value="F:mRNA binding"/>
    <property type="evidence" value="ECO:0007669"/>
    <property type="project" value="TreeGrafter"/>
</dbReference>
<reference evidence="3" key="1">
    <citation type="submission" date="2021-02" db="EMBL/GenBank/DDBJ databases">
        <authorList>
            <person name="Dougan E. K."/>
            <person name="Rhodes N."/>
            <person name="Thang M."/>
            <person name="Chan C."/>
        </authorList>
    </citation>
    <scope>NUCLEOTIDE SEQUENCE</scope>
</reference>
<dbReference type="AlphaFoldDB" id="A0A813J6Y5"/>
<evidence type="ECO:0000256" key="1">
    <source>
        <dbReference type="SAM" id="MobiDB-lite"/>
    </source>
</evidence>
<feature type="non-terminal residue" evidence="3">
    <location>
        <position position="1"/>
    </location>
</feature>
<protein>
    <recommendedName>
        <fullName evidence="2">S1 motif domain-containing protein</fullName>
    </recommendedName>
</protein>
<dbReference type="SUPFAM" id="SSF50249">
    <property type="entry name" value="Nucleic acid-binding proteins"/>
    <property type="match status" value="4"/>
</dbReference>
<dbReference type="PANTHER" id="PTHR10724">
    <property type="entry name" value="30S RIBOSOMAL PROTEIN S1"/>
    <property type="match status" value="1"/>
</dbReference>
<dbReference type="Pfam" id="PF00575">
    <property type="entry name" value="S1"/>
    <property type="match status" value="3"/>
</dbReference>
<comment type="caution">
    <text evidence="3">The sequence shown here is derived from an EMBL/GenBank/DDBJ whole genome shotgun (WGS) entry which is preliminary data.</text>
</comment>
<feature type="domain" description="S1 motif" evidence="2">
    <location>
        <begin position="134"/>
        <end position="200"/>
    </location>
</feature>